<proteinExistence type="predicted"/>
<name>A0A1S8TFQ6_9CLOT</name>
<reference evidence="2 3" key="1">
    <citation type="submission" date="2016-05" db="EMBL/GenBank/DDBJ databases">
        <title>Microbial solvent formation.</title>
        <authorList>
            <person name="Poehlein A."/>
            <person name="Montoya Solano J.D."/>
            <person name="Flitsch S."/>
            <person name="Krabben P."/>
            <person name="Duerre P."/>
            <person name="Daniel R."/>
        </authorList>
    </citation>
    <scope>NUCLEOTIDE SEQUENCE [LARGE SCALE GENOMIC DNA]</scope>
    <source>
        <strain evidence="2 3">DSM 2619</strain>
    </source>
</reference>
<dbReference type="EMBL" id="LZZM01000173">
    <property type="protein sequence ID" value="OOM76449.1"/>
    <property type="molecule type" value="Genomic_DNA"/>
</dbReference>
<gene>
    <name evidence="2" type="ORF">CLPUN_26810</name>
</gene>
<dbReference type="Proteomes" id="UP000190890">
    <property type="component" value="Unassembled WGS sequence"/>
</dbReference>
<dbReference type="InterPro" id="IPR032710">
    <property type="entry name" value="NTF2-like_dom_sf"/>
</dbReference>
<feature type="domain" description="DUF4440" evidence="1">
    <location>
        <begin position="12"/>
        <end position="117"/>
    </location>
</feature>
<dbReference type="SUPFAM" id="SSF54427">
    <property type="entry name" value="NTF2-like"/>
    <property type="match status" value="1"/>
</dbReference>
<comment type="caution">
    <text evidence="2">The sequence shown here is derived from an EMBL/GenBank/DDBJ whole genome shotgun (WGS) entry which is preliminary data.</text>
</comment>
<protein>
    <recommendedName>
        <fullName evidence="1">DUF4440 domain-containing protein</fullName>
    </recommendedName>
</protein>
<organism evidence="2 3">
    <name type="scientific">Clostridium puniceum</name>
    <dbReference type="NCBI Taxonomy" id="29367"/>
    <lineage>
        <taxon>Bacteria</taxon>
        <taxon>Bacillati</taxon>
        <taxon>Bacillota</taxon>
        <taxon>Clostridia</taxon>
        <taxon>Eubacteriales</taxon>
        <taxon>Clostridiaceae</taxon>
        <taxon>Clostridium</taxon>
    </lineage>
</organism>
<dbReference type="InterPro" id="IPR027843">
    <property type="entry name" value="DUF4440"/>
</dbReference>
<evidence type="ECO:0000313" key="2">
    <source>
        <dbReference type="EMBL" id="OOM76449.1"/>
    </source>
</evidence>
<dbReference type="STRING" id="29367.CLPUN_26810"/>
<evidence type="ECO:0000313" key="3">
    <source>
        <dbReference type="Proteomes" id="UP000190890"/>
    </source>
</evidence>
<keyword evidence="3" id="KW-1185">Reference proteome</keyword>
<dbReference type="AlphaFoldDB" id="A0A1S8TFQ6"/>
<accession>A0A1S8TFQ6</accession>
<evidence type="ECO:0000259" key="1">
    <source>
        <dbReference type="Pfam" id="PF14534"/>
    </source>
</evidence>
<dbReference type="Gene3D" id="3.10.450.50">
    <property type="match status" value="1"/>
</dbReference>
<sequence length="128" mass="15258">MNQQIELLEKHIFKMENDLLKPEIRKSVEKMSELLSDDFVEFCSSGNIYHYNKNHIIDEDSNSHEIKWEIKDFTIKQLSNDCILATYKVIKHSELNEAMKYSLRSSIWKLFNGTWKIIFHQGTLTSRF</sequence>
<dbReference type="Pfam" id="PF14534">
    <property type="entry name" value="DUF4440"/>
    <property type="match status" value="1"/>
</dbReference>